<feature type="domain" description="PapC-like C-terminal" evidence="12">
    <location>
        <begin position="755"/>
        <end position="819"/>
    </location>
</feature>
<evidence type="ECO:0000256" key="7">
    <source>
        <dbReference type="ARBA" id="ARBA00022729"/>
    </source>
</evidence>
<feature type="signal peptide" evidence="11">
    <location>
        <begin position="1"/>
        <end position="32"/>
    </location>
</feature>
<dbReference type="InterPro" id="IPR018030">
    <property type="entry name" value="Fimbrial_membr_usher_CS"/>
</dbReference>
<dbReference type="Pfam" id="PF13953">
    <property type="entry name" value="PapC_C"/>
    <property type="match status" value="1"/>
</dbReference>
<evidence type="ECO:0000256" key="8">
    <source>
        <dbReference type="ARBA" id="ARBA00023136"/>
    </source>
</evidence>
<keyword evidence="9 10" id="KW-0998">Cell outer membrane</keyword>
<dbReference type="SUPFAM" id="SSF141729">
    <property type="entry name" value="FimD N-terminal domain-like"/>
    <property type="match status" value="1"/>
</dbReference>
<evidence type="ECO:0000256" key="4">
    <source>
        <dbReference type="ARBA" id="ARBA00022452"/>
    </source>
</evidence>
<proteinExistence type="inferred from homology"/>
<sequence length="844" mass="91901">MSRKTLVSSGRLRTLLPCVGGTLLLASSTAEAREFYFAPSSLEGDTLAQQDIDLSLFSRPDAQLPGSWVSRIILNTHSLPDESISYLSGPDGTLQPQLTVAQLRRWGVRVDEYPALAALPDNAPLPQSIGHYIPFATAAFTFSTLTLHLSLPQAALNETRAGEIDPSRWQDGVPVLFTDYAFSGSQNEDSAHQRDSSQYLNLRSGLNLGGWRLRNYSTWSETNDQHSWESLSSWIQHDVDALRAQFTAGQSSTRGDVFDSVQYTGVNLASDEEMLPYIQRGFAPVIRGIASSNAEVSVRQNGYIIYQQNVAPGAFEITDLNSTTNSGDLEISVKEADGTVHSWTQPYSSVAVMQRPGQIKYEVTAARFRADNNSQQNEPLFTQGSAIYGINNTLTAFGGLTASADYQAGNVGVGLVPGELGAFSFDVTWARATLDDNTRHTGQSYRVLWSGKIDATDTNFTLASYRYSTAGYYSFADANQRYDEDDWTFRYNKRNRVQASVSQTLLGSSLYLNGYQQDYWGTSQRERSVTAGINRTFGGVSAHLACTYTTSGDDDSDRMISLGFSVPLSRWLPNSWASYSMSNSRHGDTSQSLGLSGTLLDDQRLNYSLQQSHTNHDGTDNSSLYTSYRSEYANVNAGYYYGADDSSRVSYGISGAVVAHPEGVTLSQPLGDQFAIVSTGGASGVRFKNQRGIQTDWFGNAIIPSLTAYQQNTLRVDTTTLPEDVDTNATAVMVIPSRSAAVTARFDARIGYRVLVTLTRDNGRPVPFGAVASVEGQAQSGIVDDGGILYLAGIGEQAGVRVQWGADPAQRCRARLQIPAASASRSTAIRTLSARCQQETPHAD</sequence>
<dbReference type="RefSeq" id="WP_264384306.1">
    <property type="nucleotide sequence ID" value="NZ_CP074352.1"/>
</dbReference>
<dbReference type="InterPro" id="IPR025885">
    <property type="entry name" value="PapC_N"/>
</dbReference>
<evidence type="ECO:0000313" key="14">
    <source>
        <dbReference type="EMBL" id="UYU30573.1"/>
    </source>
</evidence>
<dbReference type="Pfam" id="PF00577">
    <property type="entry name" value="Usher"/>
    <property type="match status" value="1"/>
</dbReference>
<dbReference type="PANTHER" id="PTHR30451:SF21">
    <property type="entry name" value="FIMBRIAL USHER DOMAIN-CONTAINING PROTEIN YDET-RELATED"/>
    <property type="match status" value="1"/>
</dbReference>
<keyword evidence="15" id="KW-1185">Reference proteome</keyword>
<dbReference type="Gene3D" id="2.60.40.3110">
    <property type="match status" value="1"/>
</dbReference>
<dbReference type="InterPro" id="IPR000015">
    <property type="entry name" value="Fimb_usher"/>
</dbReference>
<protein>
    <submittedName>
        <fullName evidence="14">Fimbrial biogenesis outer membrane usher protein</fullName>
    </submittedName>
</protein>
<gene>
    <name evidence="14" type="ORF">KFZ77_11820</name>
</gene>
<keyword evidence="8 10" id="KW-0472">Membrane</keyword>
<keyword evidence="3 10" id="KW-0813">Transport</keyword>
<keyword evidence="4" id="KW-1134">Transmembrane beta strand</keyword>
<dbReference type="Proteomes" id="UP001156318">
    <property type="component" value="Chromosome"/>
</dbReference>
<dbReference type="PROSITE" id="PS01151">
    <property type="entry name" value="FIMBRIAL_USHER"/>
    <property type="match status" value="1"/>
</dbReference>
<evidence type="ECO:0000259" key="13">
    <source>
        <dbReference type="Pfam" id="PF13954"/>
    </source>
</evidence>
<dbReference type="InterPro" id="IPR043142">
    <property type="entry name" value="PapC-like_C_sf"/>
</dbReference>
<dbReference type="Gene3D" id="2.60.40.2070">
    <property type="match status" value="1"/>
</dbReference>
<keyword evidence="6 10" id="KW-0812">Transmembrane</keyword>
<evidence type="ECO:0000256" key="1">
    <source>
        <dbReference type="ARBA" id="ARBA00004571"/>
    </source>
</evidence>
<dbReference type="EMBL" id="CP074352">
    <property type="protein sequence ID" value="UYU30573.1"/>
    <property type="molecule type" value="Genomic_DNA"/>
</dbReference>
<evidence type="ECO:0000256" key="3">
    <source>
        <dbReference type="ARBA" id="ARBA00022448"/>
    </source>
</evidence>
<organism evidence="14 15">
    <name type="scientific">Siccibacter colletis</name>
    <dbReference type="NCBI Taxonomy" id="1505757"/>
    <lineage>
        <taxon>Bacteria</taxon>
        <taxon>Pseudomonadati</taxon>
        <taxon>Pseudomonadota</taxon>
        <taxon>Gammaproteobacteria</taxon>
        <taxon>Enterobacterales</taxon>
        <taxon>Enterobacteriaceae</taxon>
        <taxon>Siccibacter</taxon>
    </lineage>
</organism>
<comment type="subcellular location">
    <subcellularLocation>
        <location evidence="1 10">Cell outer membrane</location>
        <topology evidence="1 10">Multi-pass membrane protein</topology>
    </subcellularLocation>
</comment>
<comment type="similarity">
    <text evidence="2 10">Belongs to the fimbrial export usher family.</text>
</comment>
<evidence type="ECO:0000256" key="10">
    <source>
        <dbReference type="RuleBase" id="RU003884"/>
    </source>
</evidence>
<feature type="domain" description="PapC N-terminal" evidence="13">
    <location>
        <begin position="36"/>
        <end position="183"/>
    </location>
</feature>
<evidence type="ECO:0000256" key="9">
    <source>
        <dbReference type="ARBA" id="ARBA00023237"/>
    </source>
</evidence>
<dbReference type="InterPro" id="IPR025949">
    <property type="entry name" value="PapC-like_C"/>
</dbReference>
<evidence type="ECO:0000256" key="2">
    <source>
        <dbReference type="ARBA" id="ARBA00008064"/>
    </source>
</evidence>
<accession>A0ABY6JDN7</accession>
<dbReference type="InterPro" id="IPR037224">
    <property type="entry name" value="PapC_N_sf"/>
</dbReference>
<dbReference type="InterPro" id="IPR042186">
    <property type="entry name" value="FimD_plug_dom"/>
</dbReference>
<dbReference type="Gene3D" id="3.10.20.410">
    <property type="match status" value="1"/>
</dbReference>
<evidence type="ECO:0000256" key="5">
    <source>
        <dbReference type="ARBA" id="ARBA00022558"/>
    </source>
</evidence>
<feature type="chain" id="PRO_5047351503" evidence="11">
    <location>
        <begin position="33"/>
        <end position="844"/>
    </location>
</feature>
<dbReference type="Gene3D" id="2.60.40.2610">
    <property type="entry name" value="Outer membrane usher protein FimD, plug domain"/>
    <property type="match status" value="1"/>
</dbReference>
<name>A0ABY6JDN7_9ENTR</name>
<dbReference type="PANTHER" id="PTHR30451">
    <property type="entry name" value="OUTER MEMBRANE USHER PROTEIN"/>
    <property type="match status" value="1"/>
</dbReference>
<dbReference type="Pfam" id="PF13954">
    <property type="entry name" value="PapC_N"/>
    <property type="match status" value="1"/>
</dbReference>
<evidence type="ECO:0000259" key="12">
    <source>
        <dbReference type="Pfam" id="PF13953"/>
    </source>
</evidence>
<evidence type="ECO:0000256" key="6">
    <source>
        <dbReference type="ARBA" id="ARBA00022692"/>
    </source>
</evidence>
<reference evidence="14 15" key="1">
    <citation type="submission" date="2021-05" db="EMBL/GenBank/DDBJ databases">
        <title>Isolation, identification, and the growth promoting effects of Pantoea dispersa strain YSD J2 from the aboveground leaves of Cyperus esculentus L.Var. Sativus.</title>
        <authorList>
            <person name="Wang S."/>
            <person name="Tang X.M."/>
            <person name="Huang Y.N."/>
        </authorList>
    </citation>
    <scope>NUCLEOTIDE SEQUENCE [LARGE SCALE GENOMIC DNA]</scope>
    <source>
        <strain evidence="15">YSD YN2</strain>
    </source>
</reference>
<evidence type="ECO:0000313" key="15">
    <source>
        <dbReference type="Proteomes" id="UP001156318"/>
    </source>
</evidence>
<keyword evidence="5 10" id="KW-1029">Fimbrium biogenesis</keyword>
<evidence type="ECO:0000256" key="11">
    <source>
        <dbReference type="SAM" id="SignalP"/>
    </source>
</evidence>
<keyword evidence="7 11" id="KW-0732">Signal</keyword>